<dbReference type="EMBL" id="BAAAYR010000007">
    <property type="protein sequence ID" value="GAA3579661.1"/>
    <property type="molecule type" value="Genomic_DNA"/>
</dbReference>
<comment type="caution">
    <text evidence="1">The sequence shown here is derived from an EMBL/GenBank/DDBJ whole genome shotgun (WGS) entry which is preliminary data.</text>
</comment>
<name>A0ABP6YCR3_9ACTN</name>
<dbReference type="RefSeq" id="WP_204913007.1">
    <property type="nucleotide sequence ID" value="NZ_BAAAYR010000007.1"/>
</dbReference>
<proteinExistence type="predicted"/>
<evidence type="ECO:0000313" key="2">
    <source>
        <dbReference type="Proteomes" id="UP001500767"/>
    </source>
</evidence>
<sequence length="68" mass="7207">MIAIAVASLLLLALITGIVGLVVVGLEGRGIDGHPRLRTRLAQAARHLNGDGTPPPAFLRLLRRLHVV</sequence>
<organism evidence="1 2">
    <name type="scientific">Microlunatus spumicola</name>
    <dbReference type="NCBI Taxonomy" id="81499"/>
    <lineage>
        <taxon>Bacteria</taxon>
        <taxon>Bacillati</taxon>
        <taxon>Actinomycetota</taxon>
        <taxon>Actinomycetes</taxon>
        <taxon>Propionibacteriales</taxon>
        <taxon>Propionibacteriaceae</taxon>
        <taxon>Microlunatus</taxon>
    </lineage>
</organism>
<dbReference type="Proteomes" id="UP001500767">
    <property type="component" value="Unassembled WGS sequence"/>
</dbReference>
<reference evidence="2" key="1">
    <citation type="journal article" date="2019" name="Int. J. Syst. Evol. Microbiol.">
        <title>The Global Catalogue of Microorganisms (GCM) 10K type strain sequencing project: providing services to taxonomists for standard genome sequencing and annotation.</title>
        <authorList>
            <consortium name="The Broad Institute Genomics Platform"/>
            <consortium name="The Broad Institute Genome Sequencing Center for Infectious Disease"/>
            <person name="Wu L."/>
            <person name="Ma J."/>
        </authorList>
    </citation>
    <scope>NUCLEOTIDE SEQUENCE [LARGE SCALE GENOMIC DNA]</scope>
    <source>
        <strain evidence="2">JCM 16540</strain>
    </source>
</reference>
<keyword evidence="2" id="KW-1185">Reference proteome</keyword>
<evidence type="ECO:0000313" key="1">
    <source>
        <dbReference type="EMBL" id="GAA3579661.1"/>
    </source>
</evidence>
<protein>
    <submittedName>
        <fullName evidence="1">Uncharacterized protein</fullName>
    </submittedName>
</protein>
<accession>A0ABP6YCR3</accession>
<gene>
    <name evidence="1" type="ORF">GCM10022197_41510</name>
</gene>